<evidence type="ECO:0000256" key="13">
    <source>
        <dbReference type="PIRSR" id="PIRSR036893-52"/>
    </source>
</evidence>
<dbReference type="OrthoDB" id="9793905at2"/>
<evidence type="ECO:0000256" key="9">
    <source>
        <dbReference type="ARBA" id="ARBA00023288"/>
    </source>
</evidence>
<evidence type="ECO:0000256" key="10">
    <source>
        <dbReference type="ARBA" id="ARBA00057024"/>
    </source>
</evidence>
<keyword evidence="16" id="KW-1185">Reference proteome</keyword>
<dbReference type="AlphaFoldDB" id="A0A1M4TKD2"/>
<feature type="lipid moiety-binding region" description="N-palmitoyl cysteine" evidence="13">
    <location>
        <position position="21"/>
    </location>
</feature>
<dbReference type="PROSITE" id="PS51257">
    <property type="entry name" value="PROKAR_LIPOPROTEIN"/>
    <property type="match status" value="1"/>
</dbReference>
<dbReference type="InterPro" id="IPR000566">
    <property type="entry name" value="Lipocln_cytosolic_FA-bd_dom"/>
</dbReference>
<dbReference type="Pfam" id="PF08212">
    <property type="entry name" value="Lipocalin_2"/>
    <property type="match status" value="1"/>
</dbReference>
<evidence type="ECO:0000256" key="7">
    <source>
        <dbReference type="ARBA" id="ARBA00023139"/>
    </source>
</evidence>
<proteinExistence type="inferred from homology"/>
<keyword evidence="9 12" id="KW-0449">Lipoprotein</keyword>
<keyword evidence="5 12" id="KW-0446">Lipid-binding</keyword>
<keyword evidence="4 12" id="KW-0732">Signal</keyword>
<dbReference type="InterPro" id="IPR012674">
    <property type="entry name" value="Calycin"/>
</dbReference>
<evidence type="ECO:0000256" key="12">
    <source>
        <dbReference type="PIRNR" id="PIRNR036893"/>
    </source>
</evidence>
<dbReference type="GO" id="GO:0008289">
    <property type="term" value="F:lipid binding"/>
    <property type="evidence" value="ECO:0007669"/>
    <property type="project" value="UniProtKB-UniRule"/>
</dbReference>
<protein>
    <recommendedName>
        <fullName evidence="11 12">Outer membrane lipoprotein Blc</fullName>
    </recommendedName>
</protein>
<keyword evidence="8 12" id="KW-0998">Cell outer membrane</keyword>
<evidence type="ECO:0000256" key="8">
    <source>
        <dbReference type="ARBA" id="ARBA00023237"/>
    </source>
</evidence>
<evidence type="ECO:0000256" key="1">
    <source>
        <dbReference type="ARBA" id="ARBA00004459"/>
    </source>
</evidence>
<comment type="subcellular location">
    <subcellularLocation>
        <location evidence="1">Cell outer membrane</location>
        <topology evidence="1">Lipid-anchor</topology>
    </subcellularLocation>
</comment>
<feature type="domain" description="Lipocalin/cytosolic fatty-acid binding" evidence="14">
    <location>
        <begin position="35"/>
        <end position="174"/>
    </location>
</feature>
<dbReference type="PANTHER" id="PTHR10612:SF34">
    <property type="entry name" value="APOLIPOPROTEIN D"/>
    <property type="match status" value="1"/>
</dbReference>
<dbReference type="STRING" id="1122206.SAMN02745753_00310"/>
<comment type="function">
    <text evidence="10 12">Involved in the storage or transport of lipids necessary for membrane maintenance under stressful conditions. Displays a binding preference for lysophospholipids.</text>
</comment>
<name>A0A1M4TKD2_9GAMM</name>
<dbReference type="Proteomes" id="UP000184517">
    <property type="component" value="Unassembled WGS sequence"/>
</dbReference>
<keyword evidence="7 13" id="KW-0564">Palmitate</keyword>
<dbReference type="PANTHER" id="PTHR10612">
    <property type="entry name" value="APOLIPOPROTEIN D"/>
    <property type="match status" value="1"/>
</dbReference>
<dbReference type="RefSeq" id="WP_072837954.1">
    <property type="nucleotide sequence ID" value="NZ_FQVF01000002.1"/>
</dbReference>
<comment type="subunit">
    <text evidence="3 12">Homodimer.</text>
</comment>
<dbReference type="InterPro" id="IPR022271">
    <property type="entry name" value="Lipocalin_ApoD"/>
</dbReference>
<evidence type="ECO:0000256" key="11">
    <source>
        <dbReference type="ARBA" id="ARBA00071217"/>
    </source>
</evidence>
<dbReference type="GO" id="GO:0009279">
    <property type="term" value="C:cell outer membrane"/>
    <property type="evidence" value="ECO:0007669"/>
    <property type="project" value="UniProtKB-SubCell"/>
</dbReference>
<evidence type="ECO:0000256" key="2">
    <source>
        <dbReference type="ARBA" id="ARBA00006889"/>
    </source>
</evidence>
<feature type="signal peptide" evidence="12">
    <location>
        <begin position="1"/>
        <end position="24"/>
    </location>
</feature>
<dbReference type="GO" id="GO:0006950">
    <property type="term" value="P:response to stress"/>
    <property type="evidence" value="ECO:0007669"/>
    <property type="project" value="UniProtKB-ARBA"/>
</dbReference>
<dbReference type="InterPro" id="IPR047202">
    <property type="entry name" value="Lipocalin_Blc-like_dom"/>
</dbReference>
<evidence type="ECO:0000256" key="6">
    <source>
        <dbReference type="ARBA" id="ARBA00023136"/>
    </source>
</evidence>
<dbReference type="FunFam" id="2.40.128.20:FF:000002">
    <property type="entry name" value="Outer membrane lipoprotein Blc"/>
    <property type="match status" value="1"/>
</dbReference>
<dbReference type="CDD" id="cd19438">
    <property type="entry name" value="lipocalin_Blc-like"/>
    <property type="match status" value="1"/>
</dbReference>
<dbReference type="PIRSF" id="PIRSF036893">
    <property type="entry name" value="Lipocalin_ApoD"/>
    <property type="match status" value="1"/>
</dbReference>
<evidence type="ECO:0000256" key="4">
    <source>
        <dbReference type="ARBA" id="ARBA00022729"/>
    </source>
</evidence>
<dbReference type="PRINTS" id="PR01171">
    <property type="entry name" value="BCTLIPOCALIN"/>
</dbReference>
<feature type="lipid moiety-binding region" description="S-diacylglycerol cysteine" evidence="13">
    <location>
        <position position="21"/>
    </location>
</feature>
<dbReference type="InterPro" id="IPR002446">
    <property type="entry name" value="Lipocalin_bac"/>
</dbReference>
<dbReference type="EMBL" id="FQVF01000002">
    <property type="protein sequence ID" value="SHE44920.1"/>
    <property type="molecule type" value="Genomic_DNA"/>
</dbReference>
<organism evidence="15 16">
    <name type="scientific">Marinomonas polaris DSM 16579</name>
    <dbReference type="NCBI Taxonomy" id="1122206"/>
    <lineage>
        <taxon>Bacteria</taxon>
        <taxon>Pseudomonadati</taxon>
        <taxon>Pseudomonadota</taxon>
        <taxon>Gammaproteobacteria</taxon>
        <taxon>Oceanospirillales</taxon>
        <taxon>Oceanospirillaceae</taxon>
        <taxon>Marinomonas</taxon>
    </lineage>
</organism>
<gene>
    <name evidence="15" type="ORF">SAMN02745753_00310</name>
</gene>
<feature type="chain" id="PRO_5013434069" description="Outer membrane lipoprotein Blc" evidence="12">
    <location>
        <begin position="25"/>
        <end position="182"/>
    </location>
</feature>
<comment type="similarity">
    <text evidence="2 12">Belongs to the calycin superfamily. Lipocalin family.</text>
</comment>
<evidence type="ECO:0000256" key="3">
    <source>
        <dbReference type="ARBA" id="ARBA00011738"/>
    </source>
</evidence>
<evidence type="ECO:0000256" key="5">
    <source>
        <dbReference type="ARBA" id="ARBA00023121"/>
    </source>
</evidence>
<reference evidence="16" key="1">
    <citation type="submission" date="2016-11" db="EMBL/GenBank/DDBJ databases">
        <authorList>
            <person name="Varghese N."/>
            <person name="Submissions S."/>
        </authorList>
    </citation>
    <scope>NUCLEOTIDE SEQUENCE [LARGE SCALE GENOMIC DNA]</scope>
    <source>
        <strain evidence="16">DSM 16579</strain>
    </source>
</reference>
<evidence type="ECO:0000313" key="16">
    <source>
        <dbReference type="Proteomes" id="UP000184517"/>
    </source>
</evidence>
<keyword evidence="6 12" id="KW-0472">Membrane</keyword>
<evidence type="ECO:0000313" key="15">
    <source>
        <dbReference type="EMBL" id="SHE44920.1"/>
    </source>
</evidence>
<sequence length="182" mass="20541">MKVPVWIMTILLAGCTLLTGCTSAPKNIDPVTQFQVERYLGTWYEIVRQDHAFEEGLSNVTATYSMRDDGGVAVLNRGYSAEDKKWREAEGRAYFVNSSDIGHLKVSFFGPFYGAYVIFELDQKNYQYAMISGPSRDYFWLLSRTPTMPEDVKRRLLAKAEALGFPMDKLVNVVQSSNVPAS</sequence>
<evidence type="ECO:0000259" key="14">
    <source>
        <dbReference type="Pfam" id="PF08212"/>
    </source>
</evidence>
<accession>A0A1M4TKD2</accession>
<dbReference type="SUPFAM" id="SSF50814">
    <property type="entry name" value="Lipocalins"/>
    <property type="match status" value="1"/>
</dbReference>
<dbReference type="Gene3D" id="2.40.128.20">
    <property type="match status" value="1"/>
</dbReference>